<protein>
    <submittedName>
        <fullName evidence="2">Uncharacterized protein</fullName>
    </submittedName>
</protein>
<dbReference type="Proteomes" id="UP000037035">
    <property type="component" value="Unassembled WGS sequence"/>
</dbReference>
<keyword evidence="1" id="KW-0732">Signal</keyword>
<keyword evidence="3" id="KW-1185">Reference proteome</keyword>
<feature type="signal peptide" evidence="1">
    <location>
        <begin position="1"/>
        <end position="19"/>
    </location>
</feature>
<evidence type="ECO:0000256" key="1">
    <source>
        <dbReference type="SAM" id="SignalP"/>
    </source>
</evidence>
<comment type="caution">
    <text evidence="2">The sequence shown here is derived from an EMBL/GenBank/DDBJ whole genome shotgun (WGS) entry which is preliminary data.</text>
</comment>
<evidence type="ECO:0000313" key="3">
    <source>
        <dbReference type="Proteomes" id="UP000037035"/>
    </source>
</evidence>
<evidence type="ECO:0000313" key="2">
    <source>
        <dbReference type="EMBL" id="KNZ57851.1"/>
    </source>
</evidence>
<organism evidence="2 3">
    <name type="scientific">Puccinia sorghi</name>
    <dbReference type="NCBI Taxonomy" id="27349"/>
    <lineage>
        <taxon>Eukaryota</taxon>
        <taxon>Fungi</taxon>
        <taxon>Dikarya</taxon>
        <taxon>Basidiomycota</taxon>
        <taxon>Pucciniomycotina</taxon>
        <taxon>Pucciniomycetes</taxon>
        <taxon>Pucciniales</taxon>
        <taxon>Pucciniaceae</taxon>
        <taxon>Puccinia</taxon>
    </lineage>
</organism>
<sequence length="189" mass="20114">MVASNVISALCIAAAFVTAHPINEQLAARQFGSITSTQSASSSYQSLTNQIRTLRENIAAGRVSVSEARSQFQSFSRQATSTFSAINGCSTCFTSSSASSFSESARQTYSEFDSLIDTSNRVYGQQAPTVLSPFSNLDSHFKQNLNLFSQSGVGLQSIVPPTFTNNLSRVGLSQTANYASHYVGGSSGF</sequence>
<dbReference type="VEuPathDB" id="FungiDB:VP01_2058g3"/>
<reference evidence="2 3" key="1">
    <citation type="submission" date="2015-08" db="EMBL/GenBank/DDBJ databases">
        <title>Next Generation Sequencing and Analysis of the Genome of Puccinia sorghi L Schw, the Causal Agent of Maize Common Rust.</title>
        <authorList>
            <person name="Rochi L."/>
            <person name="Burguener G."/>
            <person name="Darino M."/>
            <person name="Turjanski A."/>
            <person name="Kreff E."/>
            <person name="Dieguez M.J."/>
            <person name="Sacco F."/>
        </authorList>
    </citation>
    <scope>NUCLEOTIDE SEQUENCE [LARGE SCALE GENOMIC DNA]</scope>
    <source>
        <strain evidence="2 3">RO10H11247</strain>
    </source>
</reference>
<gene>
    <name evidence="2" type="ORF">VP01_2058g3</name>
</gene>
<proteinExistence type="predicted"/>
<name>A0A0L6VAQ8_9BASI</name>
<dbReference type="AlphaFoldDB" id="A0A0L6VAQ8"/>
<dbReference type="OrthoDB" id="2507154at2759"/>
<dbReference type="STRING" id="27349.A0A0L6VAQ8"/>
<dbReference type="EMBL" id="LAVV01006902">
    <property type="protein sequence ID" value="KNZ57851.1"/>
    <property type="molecule type" value="Genomic_DNA"/>
</dbReference>
<accession>A0A0L6VAQ8</accession>
<feature type="chain" id="PRO_5005568213" evidence="1">
    <location>
        <begin position="20"/>
        <end position="189"/>
    </location>
</feature>